<accession>A0A8H6KD86</accession>
<proteinExistence type="predicted"/>
<protein>
    <submittedName>
        <fullName evidence="1">Uncharacterized protein</fullName>
    </submittedName>
</protein>
<comment type="caution">
    <text evidence="1">The sequence shown here is derived from an EMBL/GenBank/DDBJ whole genome shotgun (WGS) entry which is preliminary data.</text>
</comment>
<organism evidence="1 2">
    <name type="scientific">Colletotrichum musicola</name>
    <dbReference type="NCBI Taxonomy" id="2175873"/>
    <lineage>
        <taxon>Eukaryota</taxon>
        <taxon>Fungi</taxon>
        <taxon>Dikarya</taxon>
        <taxon>Ascomycota</taxon>
        <taxon>Pezizomycotina</taxon>
        <taxon>Sordariomycetes</taxon>
        <taxon>Hypocreomycetidae</taxon>
        <taxon>Glomerellales</taxon>
        <taxon>Glomerellaceae</taxon>
        <taxon>Colletotrichum</taxon>
        <taxon>Colletotrichum orchidearum species complex</taxon>
    </lineage>
</organism>
<name>A0A8H6KD86_9PEZI</name>
<dbReference type="EMBL" id="WIGM01000333">
    <property type="protein sequence ID" value="KAF6828611.1"/>
    <property type="molecule type" value="Genomic_DNA"/>
</dbReference>
<sequence length="140" mass="14802">MLRLSRFQLHRSVAVGASTASVVPTLLRLRGRESKSSVIIELREWRGTVGLMLGIHKDAPGACLSLFAAVAGSERWNGVGEDGERTIREVQDTNQAYYDSAASRVAGGRLVVAVSKSATVHSVAPAFHAKDAGAGVRAGF</sequence>
<dbReference type="Proteomes" id="UP000639643">
    <property type="component" value="Unassembled WGS sequence"/>
</dbReference>
<gene>
    <name evidence="1" type="ORF">CMUS01_08517</name>
</gene>
<evidence type="ECO:0000313" key="2">
    <source>
        <dbReference type="Proteomes" id="UP000639643"/>
    </source>
</evidence>
<keyword evidence="2" id="KW-1185">Reference proteome</keyword>
<dbReference type="AlphaFoldDB" id="A0A8H6KD86"/>
<evidence type="ECO:0000313" key="1">
    <source>
        <dbReference type="EMBL" id="KAF6828611.1"/>
    </source>
</evidence>
<reference evidence="1" key="1">
    <citation type="journal article" date="2020" name="Phytopathology">
        <title>Genome Sequence Resources of Colletotrichum truncatum, C. plurivorum, C. musicola, and C. sojae: Four Species Pathogenic to Soybean (Glycine max).</title>
        <authorList>
            <person name="Rogerio F."/>
            <person name="Boufleur T.R."/>
            <person name="Ciampi-Guillardi M."/>
            <person name="Sukno S.A."/>
            <person name="Thon M.R."/>
            <person name="Massola Junior N.S."/>
            <person name="Baroncelli R."/>
        </authorList>
    </citation>
    <scope>NUCLEOTIDE SEQUENCE</scope>
    <source>
        <strain evidence="1">LFN0074</strain>
    </source>
</reference>